<evidence type="ECO:0000256" key="7">
    <source>
        <dbReference type="RuleBase" id="RU363032"/>
    </source>
</evidence>
<evidence type="ECO:0000256" key="3">
    <source>
        <dbReference type="ARBA" id="ARBA00022475"/>
    </source>
</evidence>
<dbReference type="SUPFAM" id="SSF161098">
    <property type="entry name" value="MetI-like"/>
    <property type="match status" value="1"/>
</dbReference>
<protein>
    <submittedName>
        <fullName evidence="9">Carbohydrate ABC transporter permease</fullName>
    </submittedName>
</protein>
<evidence type="ECO:0000256" key="1">
    <source>
        <dbReference type="ARBA" id="ARBA00004651"/>
    </source>
</evidence>
<gene>
    <name evidence="9" type="ORF">WCD74_14810</name>
</gene>
<feature type="domain" description="ABC transmembrane type-1" evidence="8">
    <location>
        <begin position="63"/>
        <end position="252"/>
    </location>
</feature>
<dbReference type="CDD" id="cd06261">
    <property type="entry name" value="TM_PBP2"/>
    <property type="match status" value="1"/>
</dbReference>
<keyword evidence="4 7" id="KW-0812">Transmembrane</keyword>
<keyword evidence="5 7" id="KW-1133">Transmembrane helix</keyword>
<dbReference type="PROSITE" id="PS50928">
    <property type="entry name" value="ABC_TM1"/>
    <property type="match status" value="1"/>
</dbReference>
<comment type="subcellular location">
    <subcellularLocation>
        <location evidence="1 7">Cell membrane</location>
        <topology evidence="1 7">Multi-pass membrane protein</topology>
    </subcellularLocation>
</comment>
<evidence type="ECO:0000256" key="4">
    <source>
        <dbReference type="ARBA" id="ARBA00022692"/>
    </source>
</evidence>
<dbReference type="EMBL" id="JBBEGN010000006">
    <property type="protein sequence ID" value="MEJ2869042.1"/>
    <property type="molecule type" value="Genomic_DNA"/>
</dbReference>
<keyword evidence="3" id="KW-1003">Cell membrane</keyword>
<accession>A0ABU8MP03</accession>
<evidence type="ECO:0000256" key="6">
    <source>
        <dbReference type="ARBA" id="ARBA00023136"/>
    </source>
</evidence>
<name>A0ABU8MP03_9PSEU</name>
<dbReference type="InterPro" id="IPR000515">
    <property type="entry name" value="MetI-like"/>
</dbReference>
<proteinExistence type="inferred from homology"/>
<dbReference type="InterPro" id="IPR035906">
    <property type="entry name" value="MetI-like_sf"/>
</dbReference>
<evidence type="ECO:0000256" key="5">
    <source>
        <dbReference type="ARBA" id="ARBA00022989"/>
    </source>
</evidence>
<dbReference type="RefSeq" id="WP_337695622.1">
    <property type="nucleotide sequence ID" value="NZ_JBBEGN010000006.1"/>
</dbReference>
<keyword evidence="10" id="KW-1185">Reference proteome</keyword>
<dbReference type="Proteomes" id="UP001385809">
    <property type="component" value="Unassembled WGS sequence"/>
</dbReference>
<evidence type="ECO:0000313" key="9">
    <source>
        <dbReference type="EMBL" id="MEJ2869042.1"/>
    </source>
</evidence>
<dbReference type="Pfam" id="PF00528">
    <property type="entry name" value="BPD_transp_1"/>
    <property type="match status" value="1"/>
</dbReference>
<dbReference type="PANTHER" id="PTHR43744">
    <property type="entry name" value="ABC TRANSPORTER PERMEASE PROTEIN MG189-RELATED-RELATED"/>
    <property type="match status" value="1"/>
</dbReference>
<keyword evidence="2 7" id="KW-0813">Transport</keyword>
<dbReference type="PANTHER" id="PTHR43744:SF12">
    <property type="entry name" value="ABC TRANSPORTER PERMEASE PROTEIN MG189-RELATED"/>
    <property type="match status" value="1"/>
</dbReference>
<sequence length="264" mass="28077">MTRTRVVVAVLVVAWLFPLYWMVVTALSAPGAVAAGRQPVLPGAPTLQGLRTAVGEFPFLTWVANSTAVAVVAVLANLVMSLLAGYALAKRRFPGRAAASVFVLATLTVPAEVLLIPQFDLIASIGWVNSFWAVIVPRAADAFGVLLARQAMLAIPDEVIDAARVDGAGELRILAEIVLPVCRPTIAVILTVSFMYRWNEFAWPLTALPDPDRATLPVGLSFLQGQYATDYPTLMSGAVLSVLPVLVLFVAAQRAFVSGLGAQR</sequence>
<keyword evidence="6 7" id="KW-0472">Membrane</keyword>
<feature type="transmembrane region" description="Helical" evidence="7">
    <location>
        <begin position="234"/>
        <end position="257"/>
    </location>
</feature>
<dbReference type="Gene3D" id="1.10.3720.10">
    <property type="entry name" value="MetI-like"/>
    <property type="match status" value="1"/>
</dbReference>
<organism evidence="9 10">
    <name type="scientific">Actinomycetospora aurantiaca</name>
    <dbReference type="NCBI Taxonomy" id="3129233"/>
    <lineage>
        <taxon>Bacteria</taxon>
        <taxon>Bacillati</taxon>
        <taxon>Actinomycetota</taxon>
        <taxon>Actinomycetes</taxon>
        <taxon>Pseudonocardiales</taxon>
        <taxon>Pseudonocardiaceae</taxon>
        <taxon>Actinomycetospora</taxon>
    </lineage>
</organism>
<evidence type="ECO:0000256" key="2">
    <source>
        <dbReference type="ARBA" id="ARBA00022448"/>
    </source>
</evidence>
<comment type="similarity">
    <text evidence="7">Belongs to the binding-protein-dependent transport system permease family.</text>
</comment>
<evidence type="ECO:0000313" key="10">
    <source>
        <dbReference type="Proteomes" id="UP001385809"/>
    </source>
</evidence>
<feature type="transmembrane region" description="Helical" evidence="7">
    <location>
        <begin position="59"/>
        <end position="89"/>
    </location>
</feature>
<comment type="caution">
    <text evidence="9">The sequence shown here is derived from an EMBL/GenBank/DDBJ whole genome shotgun (WGS) entry which is preliminary data.</text>
</comment>
<evidence type="ECO:0000259" key="8">
    <source>
        <dbReference type="PROSITE" id="PS50928"/>
    </source>
</evidence>
<reference evidence="9 10" key="1">
    <citation type="submission" date="2024-03" db="EMBL/GenBank/DDBJ databases">
        <title>Actinomycetospora sp. OC33-EN08, a novel actinomycete isolated from wild orchid (Aerides multiflora).</title>
        <authorList>
            <person name="Suriyachadkun C."/>
        </authorList>
    </citation>
    <scope>NUCLEOTIDE SEQUENCE [LARGE SCALE GENOMIC DNA]</scope>
    <source>
        <strain evidence="9 10">OC33-EN08</strain>
    </source>
</reference>